<gene>
    <name evidence="12" type="ORF">G6047_13025</name>
</gene>
<name>A0A972FPE3_9FLAO</name>
<evidence type="ECO:0000313" key="12">
    <source>
        <dbReference type="EMBL" id="NMH28960.1"/>
    </source>
</evidence>
<keyword evidence="5" id="KW-0997">Cell inner membrane</keyword>
<organism evidence="12 13">
    <name type="scientific">Flavobacterium silvaticum</name>
    <dbReference type="NCBI Taxonomy" id="1852020"/>
    <lineage>
        <taxon>Bacteria</taxon>
        <taxon>Pseudomonadati</taxon>
        <taxon>Bacteroidota</taxon>
        <taxon>Flavobacteriia</taxon>
        <taxon>Flavobacteriales</taxon>
        <taxon>Flavobacteriaceae</taxon>
        <taxon>Flavobacterium</taxon>
    </lineage>
</organism>
<evidence type="ECO:0000256" key="7">
    <source>
        <dbReference type="ARBA" id="ARBA00022927"/>
    </source>
</evidence>
<evidence type="ECO:0000256" key="10">
    <source>
        <dbReference type="SAM" id="SignalP"/>
    </source>
</evidence>
<dbReference type="GO" id="GO:0098797">
    <property type="term" value="C:plasma membrane protein complex"/>
    <property type="evidence" value="ECO:0007669"/>
    <property type="project" value="TreeGrafter"/>
</dbReference>
<evidence type="ECO:0000256" key="6">
    <source>
        <dbReference type="ARBA" id="ARBA00022692"/>
    </source>
</evidence>
<evidence type="ECO:0000256" key="5">
    <source>
        <dbReference type="ARBA" id="ARBA00022519"/>
    </source>
</evidence>
<comment type="similarity">
    <text evidence="2">Belongs to the TonB family.</text>
</comment>
<evidence type="ECO:0000313" key="13">
    <source>
        <dbReference type="Proteomes" id="UP000712080"/>
    </source>
</evidence>
<dbReference type="InterPro" id="IPR037682">
    <property type="entry name" value="TonB_C"/>
</dbReference>
<dbReference type="GO" id="GO:0031992">
    <property type="term" value="F:energy transducer activity"/>
    <property type="evidence" value="ECO:0007669"/>
    <property type="project" value="TreeGrafter"/>
</dbReference>
<evidence type="ECO:0000259" key="11">
    <source>
        <dbReference type="Pfam" id="PF03544"/>
    </source>
</evidence>
<reference evidence="12" key="1">
    <citation type="submission" date="2020-02" db="EMBL/GenBank/DDBJ databases">
        <title>Flavobacterium sp. genome.</title>
        <authorList>
            <person name="Jung H.S."/>
            <person name="Baek J.H."/>
            <person name="Jeon C.O."/>
        </authorList>
    </citation>
    <scope>NUCLEOTIDE SEQUENCE</scope>
    <source>
        <strain evidence="12">SE-s28</strain>
    </source>
</reference>
<sequence>MRKITLLFLLLSGFVYAQQAPASETNVDDATENTDSLTGVEFKPEFPGGIQALYQYIGDNFKKRTKDKGKILLSFVVDQTGKVVDVKVLQGINPRLDKEAVRVLEKSPLWKPAMQKGRLVRCSYQIPIQLN</sequence>
<evidence type="ECO:0000256" key="1">
    <source>
        <dbReference type="ARBA" id="ARBA00004383"/>
    </source>
</evidence>
<keyword evidence="13" id="KW-1185">Reference proteome</keyword>
<dbReference type="InterPro" id="IPR051045">
    <property type="entry name" value="TonB-dependent_transducer"/>
</dbReference>
<accession>A0A972FPE3</accession>
<keyword evidence="10" id="KW-0732">Signal</keyword>
<dbReference type="SUPFAM" id="SSF74653">
    <property type="entry name" value="TolA/TonB C-terminal domain"/>
    <property type="match status" value="1"/>
</dbReference>
<keyword evidence="6" id="KW-0812">Transmembrane</keyword>
<keyword evidence="8" id="KW-1133">Transmembrane helix</keyword>
<evidence type="ECO:0000256" key="9">
    <source>
        <dbReference type="ARBA" id="ARBA00023136"/>
    </source>
</evidence>
<evidence type="ECO:0000256" key="4">
    <source>
        <dbReference type="ARBA" id="ARBA00022475"/>
    </source>
</evidence>
<dbReference type="PANTHER" id="PTHR33446">
    <property type="entry name" value="PROTEIN TONB-RELATED"/>
    <property type="match status" value="1"/>
</dbReference>
<evidence type="ECO:0000256" key="8">
    <source>
        <dbReference type="ARBA" id="ARBA00022989"/>
    </source>
</evidence>
<dbReference type="EMBL" id="JAAMPU010000107">
    <property type="protein sequence ID" value="NMH28960.1"/>
    <property type="molecule type" value="Genomic_DNA"/>
</dbReference>
<dbReference type="Gene3D" id="3.30.1150.10">
    <property type="match status" value="1"/>
</dbReference>
<dbReference type="GO" id="GO:0015031">
    <property type="term" value="P:protein transport"/>
    <property type="evidence" value="ECO:0007669"/>
    <property type="project" value="UniProtKB-KW"/>
</dbReference>
<protein>
    <submittedName>
        <fullName evidence="12">Energy transducer TonB</fullName>
    </submittedName>
</protein>
<dbReference type="RefSeq" id="WP_169528064.1">
    <property type="nucleotide sequence ID" value="NZ_JAAMPU010000107.1"/>
</dbReference>
<feature type="signal peptide" evidence="10">
    <location>
        <begin position="1"/>
        <end position="17"/>
    </location>
</feature>
<dbReference type="AlphaFoldDB" id="A0A972FPE3"/>
<keyword evidence="4" id="KW-1003">Cell membrane</keyword>
<dbReference type="InterPro" id="IPR006260">
    <property type="entry name" value="TonB/TolA_C"/>
</dbReference>
<evidence type="ECO:0000256" key="3">
    <source>
        <dbReference type="ARBA" id="ARBA00022448"/>
    </source>
</evidence>
<keyword evidence="7" id="KW-0653">Protein transport</keyword>
<comment type="caution">
    <text evidence="12">The sequence shown here is derived from an EMBL/GenBank/DDBJ whole genome shotgun (WGS) entry which is preliminary data.</text>
</comment>
<dbReference type="NCBIfam" id="TIGR01352">
    <property type="entry name" value="tonB_Cterm"/>
    <property type="match status" value="1"/>
</dbReference>
<comment type="subcellular location">
    <subcellularLocation>
        <location evidence="1">Cell inner membrane</location>
        <topology evidence="1">Single-pass membrane protein</topology>
        <orientation evidence="1">Periplasmic side</orientation>
    </subcellularLocation>
</comment>
<feature type="domain" description="TonB C-terminal" evidence="11">
    <location>
        <begin position="63"/>
        <end position="129"/>
    </location>
</feature>
<keyword evidence="3" id="KW-0813">Transport</keyword>
<dbReference type="PANTHER" id="PTHR33446:SF2">
    <property type="entry name" value="PROTEIN TONB"/>
    <property type="match status" value="1"/>
</dbReference>
<dbReference type="Proteomes" id="UP000712080">
    <property type="component" value="Unassembled WGS sequence"/>
</dbReference>
<feature type="chain" id="PRO_5036709078" evidence="10">
    <location>
        <begin position="18"/>
        <end position="131"/>
    </location>
</feature>
<proteinExistence type="inferred from homology"/>
<dbReference type="Pfam" id="PF03544">
    <property type="entry name" value="TonB_C"/>
    <property type="match status" value="1"/>
</dbReference>
<keyword evidence="9" id="KW-0472">Membrane</keyword>
<dbReference type="GO" id="GO:0055085">
    <property type="term" value="P:transmembrane transport"/>
    <property type="evidence" value="ECO:0007669"/>
    <property type="project" value="InterPro"/>
</dbReference>
<evidence type="ECO:0000256" key="2">
    <source>
        <dbReference type="ARBA" id="ARBA00006555"/>
    </source>
</evidence>